<proteinExistence type="predicted"/>
<dbReference type="EMBL" id="CAADFS010000163">
    <property type="protein sequence ID" value="VFK52280.1"/>
    <property type="molecule type" value="Genomic_DNA"/>
</dbReference>
<name>A0A450ZEU2_9GAMM</name>
<sequence>MLIQSDEAAAQVKRTENEAKRLHLTGTPSIFVDGKKFTGGRNMEEELAKAVEKR</sequence>
<evidence type="ECO:0000313" key="3">
    <source>
        <dbReference type="EMBL" id="VFK52280.1"/>
    </source>
</evidence>
<dbReference type="AlphaFoldDB" id="A0A450ZEU2"/>
<accession>A0A450ZEU2</accession>
<dbReference type="InterPro" id="IPR036249">
    <property type="entry name" value="Thioredoxin-like_sf"/>
</dbReference>
<evidence type="ECO:0000313" key="2">
    <source>
        <dbReference type="EMBL" id="VFK48235.1"/>
    </source>
</evidence>
<evidence type="ECO:0000259" key="1">
    <source>
        <dbReference type="Pfam" id="PF01323"/>
    </source>
</evidence>
<reference evidence="3" key="1">
    <citation type="submission" date="2019-02" db="EMBL/GenBank/DDBJ databases">
        <authorList>
            <person name="Gruber-Vodicka R. H."/>
            <person name="Seah K. B. B."/>
        </authorList>
    </citation>
    <scope>NUCLEOTIDE SEQUENCE</scope>
    <source>
        <strain evidence="3">BECK_BZ123</strain>
        <strain evidence="2">BECK_BZ125</strain>
    </source>
</reference>
<dbReference type="GO" id="GO:0016491">
    <property type="term" value="F:oxidoreductase activity"/>
    <property type="evidence" value="ECO:0007669"/>
    <property type="project" value="InterPro"/>
</dbReference>
<dbReference type="Pfam" id="PF01323">
    <property type="entry name" value="DSBA"/>
    <property type="match status" value="1"/>
</dbReference>
<dbReference type="SUPFAM" id="SSF52833">
    <property type="entry name" value="Thioredoxin-like"/>
    <property type="match status" value="1"/>
</dbReference>
<organism evidence="3">
    <name type="scientific">Candidatus Kentrum sp. TC</name>
    <dbReference type="NCBI Taxonomy" id="2126339"/>
    <lineage>
        <taxon>Bacteria</taxon>
        <taxon>Pseudomonadati</taxon>
        <taxon>Pseudomonadota</taxon>
        <taxon>Gammaproteobacteria</taxon>
        <taxon>Candidatus Kentrum</taxon>
    </lineage>
</organism>
<feature type="domain" description="DSBA-like thioredoxin" evidence="1">
    <location>
        <begin position="2"/>
        <end position="45"/>
    </location>
</feature>
<dbReference type="EMBL" id="CAADFT010000106">
    <property type="protein sequence ID" value="VFK48235.1"/>
    <property type="molecule type" value="Genomic_DNA"/>
</dbReference>
<dbReference type="InterPro" id="IPR001853">
    <property type="entry name" value="DSBA-like_thioredoxin_dom"/>
</dbReference>
<gene>
    <name evidence="3" type="ORF">BECKTC1821D_GA0114238_11635</name>
    <name evidence="2" type="ORF">BECKTC1821E_GA0114239_11069</name>
</gene>
<protein>
    <submittedName>
        <fullName evidence="3">DSBA-like thioredoxin domain-containing protein</fullName>
    </submittedName>
</protein>
<dbReference type="Gene3D" id="3.40.30.10">
    <property type="entry name" value="Glutaredoxin"/>
    <property type="match status" value="1"/>
</dbReference>